<protein>
    <submittedName>
        <fullName evidence="2">HD domain protein</fullName>
    </submittedName>
</protein>
<name>A0A517DXY3_9FIRM</name>
<gene>
    <name evidence="2" type="ORF">SPTER_36390</name>
</gene>
<dbReference type="InterPro" id="IPR003607">
    <property type="entry name" value="HD/PDEase_dom"/>
</dbReference>
<dbReference type="InterPro" id="IPR006674">
    <property type="entry name" value="HD_domain"/>
</dbReference>
<organism evidence="2 3">
    <name type="scientific">Sporomusa termitida</name>
    <dbReference type="NCBI Taxonomy" id="2377"/>
    <lineage>
        <taxon>Bacteria</taxon>
        <taxon>Bacillati</taxon>
        <taxon>Bacillota</taxon>
        <taxon>Negativicutes</taxon>
        <taxon>Selenomonadales</taxon>
        <taxon>Sporomusaceae</taxon>
        <taxon>Sporomusa</taxon>
    </lineage>
</organism>
<evidence type="ECO:0000313" key="2">
    <source>
        <dbReference type="EMBL" id="QDR82217.1"/>
    </source>
</evidence>
<keyword evidence="3" id="KW-1185">Reference proteome</keyword>
<accession>A0A517DXY3</accession>
<dbReference type="Gene3D" id="1.10.3210.10">
    <property type="entry name" value="Hypothetical protein af1432"/>
    <property type="match status" value="1"/>
</dbReference>
<dbReference type="PROSITE" id="PS51831">
    <property type="entry name" value="HD"/>
    <property type="match status" value="1"/>
</dbReference>
<feature type="domain" description="HD" evidence="1">
    <location>
        <begin position="32"/>
        <end position="149"/>
    </location>
</feature>
<evidence type="ECO:0000259" key="1">
    <source>
        <dbReference type="PROSITE" id="PS51831"/>
    </source>
</evidence>
<proteinExistence type="predicted"/>
<dbReference type="SUPFAM" id="SSF109604">
    <property type="entry name" value="HD-domain/PDEase-like"/>
    <property type="match status" value="1"/>
</dbReference>
<dbReference type="EMBL" id="CP036259">
    <property type="protein sequence ID" value="QDR82217.1"/>
    <property type="molecule type" value="Genomic_DNA"/>
</dbReference>
<dbReference type="CDD" id="cd00077">
    <property type="entry name" value="HDc"/>
    <property type="match status" value="1"/>
</dbReference>
<dbReference type="OrthoDB" id="9797344at2"/>
<dbReference type="Proteomes" id="UP000320776">
    <property type="component" value="Chromosome"/>
</dbReference>
<dbReference type="KEGG" id="sted:SPTER_36390"/>
<dbReference type="RefSeq" id="WP_144351626.1">
    <property type="nucleotide sequence ID" value="NZ_CP036259.1"/>
</dbReference>
<dbReference type="Pfam" id="PF01966">
    <property type="entry name" value="HD"/>
    <property type="match status" value="1"/>
</dbReference>
<reference evidence="2 3" key="1">
    <citation type="submission" date="2019-02" db="EMBL/GenBank/DDBJ databases">
        <title>Closed genome of Sporomusa termitida DSM 4440.</title>
        <authorList>
            <person name="Poehlein A."/>
            <person name="Daniel R."/>
        </authorList>
    </citation>
    <scope>NUCLEOTIDE SEQUENCE [LARGE SCALE GENOMIC DNA]</scope>
    <source>
        <strain evidence="2 3">DSM 4440</strain>
    </source>
</reference>
<evidence type="ECO:0000313" key="3">
    <source>
        <dbReference type="Proteomes" id="UP000320776"/>
    </source>
</evidence>
<sequence length="249" mass="28213">MSAIDYLYEWFRDHVRTYYTSDEFIMTRVLLKEEHSKRVAAIAASLAAELQLAERPRLLAEVIGLFHDLARFRQVAEYRTFVDAESFDHGDAGAAALARSGLLADFTAAEQAVIGFAIANHNKMQIPPACSQTLLFAKLIRDADKLDIFRLLPPVQADHDYSPQLLGQLKPGGVLSYRDVKTLADKRLIRLSWFYDIYFDWTLAQLIAEGHLERQLDSLPDTGDCRAIKATLQAYVDNRLTGESRGRFF</sequence>
<dbReference type="AlphaFoldDB" id="A0A517DXY3"/>